<dbReference type="AlphaFoldDB" id="A0A4Y8ZUS6"/>
<reference evidence="2 3" key="1">
    <citation type="submission" date="2019-03" db="EMBL/GenBank/DDBJ databases">
        <title>Genome sequence of Sphingomonas sp. 17J27-24.</title>
        <authorList>
            <person name="Kim M."/>
            <person name="Maeng S."/>
            <person name="Sathiyaraj S."/>
        </authorList>
    </citation>
    <scope>NUCLEOTIDE SEQUENCE [LARGE SCALE GENOMIC DNA]</scope>
    <source>
        <strain evidence="2 3">17J27-24</strain>
    </source>
</reference>
<dbReference type="Proteomes" id="UP000298213">
    <property type="component" value="Unassembled WGS sequence"/>
</dbReference>
<accession>A0A4Y8ZUS6</accession>
<keyword evidence="2" id="KW-0808">Transferase</keyword>
<dbReference type="OrthoDB" id="9795634at2"/>
<protein>
    <submittedName>
        <fullName evidence="2">Class I SAM-dependent methyltransferase</fullName>
    </submittedName>
</protein>
<proteinExistence type="predicted"/>
<comment type="caution">
    <text evidence="2">The sequence shown here is derived from an EMBL/GenBank/DDBJ whole genome shotgun (WGS) entry which is preliminary data.</text>
</comment>
<organism evidence="2 3">
    <name type="scientific">Sphingomonas parva</name>
    <dbReference type="NCBI Taxonomy" id="2555898"/>
    <lineage>
        <taxon>Bacteria</taxon>
        <taxon>Pseudomonadati</taxon>
        <taxon>Pseudomonadota</taxon>
        <taxon>Alphaproteobacteria</taxon>
        <taxon>Sphingomonadales</taxon>
        <taxon>Sphingomonadaceae</taxon>
        <taxon>Sphingomonas</taxon>
    </lineage>
</organism>
<dbReference type="Pfam" id="PF13649">
    <property type="entry name" value="Methyltransf_25"/>
    <property type="match status" value="1"/>
</dbReference>
<dbReference type="EMBL" id="SPDV01000003">
    <property type="protein sequence ID" value="TFI59768.1"/>
    <property type="molecule type" value="Genomic_DNA"/>
</dbReference>
<keyword evidence="3" id="KW-1185">Reference proteome</keyword>
<dbReference type="RefSeq" id="WP_135083472.1">
    <property type="nucleotide sequence ID" value="NZ_SPDV01000003.1"/>
</dbReference>
<dbReference type="GO" id="GO:0008168">
    <property type="term" value="F:methyltransferase activity"/>
    <property type="evidence" value="ECO:0007669"/>
    <property type="project" value="UniProtKB-KW"/>
</dbReference>
<evidence type="ECO:0000313" key="3">
    <source>
        <dbReference type="Proteomes" id="UP000298213"/>
    </source>
</evidence>
<gene>
    <name evidence="2" type="ORF">E2493_02715</name>
</gene>
<name>A0A4Y8ZUS6_9SPHN</name>
<dbReference type="Gene3D" id="3.40.50.150">
    <property type="entry name" value="Vaccinia Virus protein VP39"/>
    <property type="match status" value="1"/>
</dbReference>
<dbReference type="PANTHER" id="PTHR43464:SF92">
    <property type="entry name" value="SLR1071 PROTEIN"/>
    <property type="match status" value="1"/>
</dbReference>
<keyword evidence="2" id="KW-0489">Methyltransferase</keyword>
<dbReference type="InterPro" id="IPR029063">
    <property type="entry name" value="SAM-dependent_MTases_sf"/>
</dbReference>
<evidence type="ECO:0000313" key="2">
    <source>
        <dbReference type="EMBL" id="TFI59768.1"/>
    </source>
</evidence>
<sequence length="215" mass="22825">MPFTPALGRPELTGWYDAAIRVLARERAWRYALLKQVAPRDGEIILDVGCGTGTFAIMLKKAAPGAHIIGLDPDHHVLAIAADKAARAGATIDWRHGSASDAAQLEGTVDKAVSSLVFHQVPVSAKCAGIAAMFEAVRSGGEVHIADYATQPTGLMRMLFRMTVQMLDGIADTGANANGALERILREHQGADARSAQVFRAATGAISLFQADKRP</sequence>
<dbReference type="SUPFAM" id="SSF53335">
    <property type="entry name" value="S-adenosyl-L-methionine-dependent methyltransferases"/>
    <property type="match status" value="1"/>
</dbReference>
<evidence type="ECO:0000259" key="1">
    <source>
        <dbReference type="Pfam" id="PF13649"/>
    </source>
</evidence>
<dbReference type="GO" id="GO:0032259">
    <property type="term" value="P:methylation"/>
    <property type="evidence" value="ECO:0007669"/>
    <property type="project" value="UniProtKB-KW"/>
</dbReference>
<dbReference type="CDD" id="cd02440">
    <property type="entry name" value="AdoMet_MTases"/>
    <property type="match status" value="1"/>
</dbReference>
<feature type="domain" description="Methyltransferase" evidence="1">
    <location>
        <begin position="45"/>
        <end position="141"/>
    </location>
</feature>
<dbReference type="PANTHER" id="PTHR43464">
    <property type="entry name" value="METHYLTRANSFERASE"/>
    <property type="match status" value="1"/>
</dbReference>
<dbReference type="InterPro" id="IPR041698">
    <property type="entry name" value="Methyltransf_25"/>
</dbReference>